<sequence>MGNLTIIGNDKPVIGKQEMYSVSTINGWMNPLQPIKNPLQVPQAHWEVMVQTKTGWRKGGSDKEGQMVPYIFGQKSLFHKGIKIIVRQGEDYGELIVHPQRAKEPKITRVELLDANYKPIPKGKKLSYKDTIIARAYCVEMFEMNIAFTLWEDDAQGEGHNPTINALNKINPVPVLSRVNEKGMAEAVFRLPFYTMAVLIANARTASGDKSEGATHEYYVTADVVSKHIQKASPNVNVVNPTYNPEPPRKRQVPKGDTPTPAKPKTPPAPEKPKPKPDGNSAKFPVTTGGKKSDDPQGKILSAEFVDGKGNKLHSSKVGATVIMKITAKDMKNKKVTVKIWEEDNIKWTNDKIFEKDYELLYDKNFIWVVLTKNMFIEGNDGGSDSSRQDYFIEVIHNDISVNSAVMPVSIDATPTEVESGNSATMVKEPKQGKTLSSCICKEQYKDLIWGEKVSCEFRKKVIQIAKRLGKDPNLLMAGMALETGKTFSPTAGKKTSYVGLIQFGDSAAESVGTTRADLLKMTAIQQLDYVEKYLAKKKDKINTLTDFYLSILMPVDVGRGNQPNHVVFDNQYPLAYKKNGKLTDLSKSRHYGYRQNPTFLHEEGEKKRYENGGKKEYDGEGKTYIWEIEKSISNFYEEGKAHKVKTFECQKSQEQKIQPTLEKGVWNVIITEKYTGSKCTHKEKTPIRNNCRRGKMEVYDHSGKIVFTIKDCLLEGIAGEDRMITDSDAPFGIYQIASSPFIMGSSSGKKRTTYGPNPRLAFEPIKGTGDEADKSGRSAIRIHGGRQETETFEPRKNPDLLRTKGCIRIWDSEAKQFYDWWVEYHKNNPNVKPGKLTLKK</sequence>
<feature type="region of interest" description="Disordered" evidence="1">
    <location>
        <begin position="764"/>
        <end position="798"/>
    </location>
</feature>
<feature type="compositionally biased region" description="Pro residues" evidence="1">
    <location>
        <begin position="261"/>
        <end position="270"/>
    </location>
</feature>
<keyword evidence="5" id="KW-1185">Reference proteome</keyword>
<dbReference type="Proteomes" id="UP000279541">
    <property type="component" value="Chromosome"/>
</dbReference>
<accession>A0A1N7I4W9</accession>
<evidence type="ECO:0000313" key="3">
    <source>
        <dbReference type="EMBL" id="SIS32088.1"/>
    </source>
</evidence>
<dbReference type="SUPFAM" id="SSF53955">
    <property type="entry name" value="Lysozyme-like"/>
    <property type="match status" value="1"/>
</dbReference>
<evidence type="ECO:0000313" key="4">
    <source>
        <dbReference type="Proteomes" id="UP000186106"/>
    </source>
</evidence>
<dbReference type="AlphaFoldDB" id="A0A1N7I4W9"/>
<organism evidence="3 4">
    <name type="scientific">Chryseobacterium joostei</name>
    <dbReference type="NCBI Taxonomy" id="112234"/>
    <lineage>
        <taxon>Bacteria</taxon>
        <taxon>Pseudomonadati</taxon>
        <taxon>Bacteroidota</taxon>
        <taxon>Flavobacteriia</taxon>
        <taxon>Flavobacteriales</taxon>
        <taxon>Weeksellaceae</taxon>
        <taxon>Chryseobacterium group</taxon>
        <taxon>Chryseobacterium</taxon>
    </lineage>
</organism>
<dbReference type="KEGG" id="cjt:EG359_10170"/>
<name>A0A1N7I4W9_9FLAO</name>
<dbReference type="Proteomes" id="UP000186106">
    <property type="component" value="Unassembled WGS sequence"/>
</dbReference>
<feature type="region of interest" description="Disordered" evidence="1">
    <location>
        <begin position="233"/>
        <end position="298"/>
    </location>
</feature>
<feature type="compositionally biased region" description="Low complexity" evidence="1">
    <location>
        <begin position="234"/>
        <end position="243"/>
    </location>
</feature>
<dbReference type="OrthoDB" id="1183903at2"/>
<dbReference type="EMBL" id="FTNZ01000002">
    <property type="protein sequence ID" value="SIS32088.1"/>
    <property type="molecule type" value="Genomic_DNA"/>
</dbReference>
<proteinExistence type="predicted"/>
<reference evidence="3 4" key="1">
    <citation type="submission" date="2017-01" db="EMBL/GenBank/DDBJ databases">
        <authorList>
            <person name="Mah S.A."/>
            <person name="Swanson W.J."/>
            <person name="Moy G.W."/>
            <person name="Vacquier V.D."/>
        </authorList>
    </citation>
    <scope>NUCLEOTIDE SEQUENCE [LARGE SCALE GENOMIC DNA]</scope>
    <source>
        <strain evidence="3 4">DSM 16927</strain>
    </source>
</reference>
<evidence type="ECO:0000256" key="1">
    <source>
        <dbReference type="SAM" id="MobiDB-lite"/>
    </source>
</evidence>
<gene>
    <name evidence="2" type="ORF">EG359_10170</name>
    <name evidence="3" type="ORF">SAMN05421768_102681</name>
</gene>
<dbReference type="EMBL" id="CP033926">
    <property type="protein sequence ID" value="AZA99964.1"/>
    <property type="molecule type" value="Genomic_DNA"/>
</dbReference>
<protein>
    <recommendedName>
        <fullName evidence="6">L,D-transpeptidase catalytic domain</fullName>
    </recommendedName>
</protein>
<evidence type="ECO:0000313" key="2">
    <source>
        <dbReference type="EMBL" id="AZA99964.1"/>
    </source>
</evidence>
<evidence type="ECO:0008006" key="6">
    <source>
        <dbReference type="Google" id="ProtNLM"/>
    </source>
</evidence>
<dbReference type="RefSeq" id="WP_076352721.1">
    <property type="nucleotide sequence ID" value="NZ_CP033926.1"/>
</dbReference>
<feature type="compositionally biased region" description="Basic and acidic residues" evidence="1">
    <location>
        <begin position="786"/>
        <end position="798"/>
    </location>
</feature>
<dbReference type="InterPro" id="IPR023346">
    <property type="entry name" value="Lysozyme-like_dom_sf"/>
</dbReference>
<evidence type="ECO:0000313" key="5">
    <source>
        <dbReference type="Proteomes" id="UP000279541"/>
    </source>
</evidence>
<dbReference type="STRING" id="112234.SAMN05421768_102681"/>
<reference evidence="2 5" key="2">
    <citation type="submission" date="2018-11" db="EMBL/GenBank/DDBJ databases">
        <title>Proposal to divide the Flavobacteriaceae and reorganize its genera based on Amino Acid Identity values calculated from whole genome sequences.</title>
        <authorList>
            <person name="Nicholson A.C."/>
            <person name="Gulvik C.A."/>
            <person name="Whitney A.M."/>
            <person name="Humrighouse B.W."/>
            <person name="Bell M."/>
            <person name="Holmes B."/>
            <person name="Steigerwalt A.G."/>
            <person name="Villarma A."/>
            <person name="Sheth M."/>
            <person name="Batra D."/>
            <person name="Pryor J."/>
            <person name="Bernardet J.-F."/>
            <person name="Hugo C."/>
            <person name="Kampfer P."/>
            <person name="Newman J."/>
            <person name="McQuiston J.R."/>
        </authorList>
    </citation>
    <scope>NUCLEOTIDE SEQUENCE [LARGE SCALE GENOMIC DNA]</scope>
    <source>
        <strain evidence="2 5">DSM 16927</strain>
    </source>
</reference>